<gene>
    <name evidence="7" type="ORF">LITE_LOCUS34986</name>
</gene>
<proteinExistence type="predicted"/>
<dbReference type="SUPFAM" id="SSF57850">
    <property type="entry name" value="RING/U-box"/>
    <property type="match status" value="1"/>
</dbReference>
<dbReference type="Gene3D" id="3.30.40.10">
    <property type="entry name" value="Zinc/RING finger domain, C3HC4 (zinc finger)"/>
    <property type="match status" value="1"/>
</dbReference>
<evidence type="ECO:0000256" key="5">
    <source>
        <dbReference type="SAM" id="Phobius"/>
    </source>
</evidence>
<keyword evidence="5" id="KW-1133">Transmembrane helix</keyword>
<sequence length="167" mass="18668">MDIPLEDSDDEWCALLMLLANLLAYLLVLGFVIVVIFLVLKISAYFIDLPSGEGEDDDEATETDPLLLQHKTASLFAYGTYVAPAPAGASCSRSNEVDDDGSQNDVRLCVICYDEEQNSFFVPCGHSATCLVCARRYAKSMIDCSLKSEFVSILYVFHFFFFFMLCY</sequence>
<name>A0AAV0NT85_9ROSI</name>
<keyword evidence="1" id="KW-0479">Metal-binding</keyword>
<dbReference type="PROSITE" id="PS50089">
    <property type="entry name" value="ZF_RING_2"/>
    <property type="match status" value="1"/>
</dbReference>
<dbReference type="AlphaFoldDB" id="A0AAV0NT85"/>
<dbReference type="EMBL" id="CAMGYJ010000008">
    <property type="protein sequence ID" value="CAI0461562.1"/>
    <property type="molecule type" value="Genomic_DNA"/>
</dbReference>
<evidence type="ECO:0000313" key="8">
    <source>
        <dbReference type="Proteomes" id="UP001154282"/>
    </source>
</evidence>
<accession>A0AAV0NT85</accession>
<evidence type="ECO:0000259" key="6">
    <source>
        <dbReference type="PROSITE" id="PS50089"/>
    </source>
</evidence>
<dbReference type="InterPro" id="IPR001841">
    <property type="entry name" value="Znf_RING"/>
</dbReference>
<feature type="transmembrane region" description="Helical" evidence="5">
    <location>
        <begin position="14"/>
        <end position="40"/>
    </location>
</feature>
<keyword evidence="5" id="KW-0812">Transmembrane</keyword>
<evidence type="ECO:0000256" key="2">
    <source>
        <dbReference type="ARBA" id="ARBA00022771"/>
    </source>
</evidence>
<evidence type="ECO:0000313" key="7">
    <source>
        <dbReference type="EMBL" id="CAI0461562.1"/>
    </source>
</evidence>
<dbReference type="Proteomes" id="UP001154282">
    <property type="component" value="Unassembled WGS sequence"/>
</dbReference>
<dbReference type="GO" id="GO:0008270">
    <property type="term" value="F:zinc ion binding"/>
    <property type="evidence" value="ECO:0007669"/>
    <property type="project" value="UniProtKB-KW"/>
</dbReference>
<dbReference type="PANTHER" id="PTHR46858">
    <property type="entry name" value="OS05G0521000 PROTEIN"/>
    <property type="match status" value="1"/>
</dbReference>
<evidence type="ECO:0000256" key="4">
    <source>
        <dbReference type="PROSITE-ProRule" id="PRU00175"/>
    </source>
</evidence>
<comment type="caution">
    <text evidence="7">The sequence shown here is derived from an EMBL/GenBank/DDBJ whole genome shotgun (WGS) entry which is preliminary data.</text>
</comment>
<keyword evidence="5" id="KW-0472">Membrane</keyword>
<feature type="domain" description="RING-type" evidence="6">
    <location>
        <begin position="109"/>
        <end position="144"/>
    </location>
</feature>
<evidence type="ECO:0000256" key="3">
    <source>
        <dbReference type="ARBA" id="ARBA00022833"/>
    </source>
</evidence>
<evidence type="ECO:0000256" key="1">
    <source>
        <dbReference type="ARBA" id="ARBA00022723"/>
    </source>
</evidence>
<dbReference type="GO" id="GO:0061630">
    <property type="term" value="F:ubiquitin protein ligase activity"/>
    <property type="evidence" value="ECO:0007669"/>
    <property type="project" value="TreeGrafter"/>
</dbReference>
<keyword evidence="8" id="KW-1185">Reference proteome</keyword>
<feature type="non-terminal residue" evidence="7">
    <location>
        <position position="167"/>
    </location>
</feature>
<dbReference type="Pfam" id="PF13920">
    <property type="entry name" value="zf-C3HC4_3"/>
    <property type="match status" value="1"/>
</dbReference>
<reference evidence="7" key="1">
    <citation type="submission" date="2022-08" db="EMBL/GenBank/DDBJ databases">
        <authorList>
            <person name="Gutierrez-Valencia J."/>
        </authorList>
    </citation>
    <scope>NUCLEOTIDE SEQUENCE</scope>
</reference>
<dbReference type="PANTHER" id="PTHR46858:SF14">
    <property type="entry name" value="RING-TYPE DOMAIN-CONTAINING PROTEIN"/>
    <property type="match status" value="1"/>
</dbReference>
<keyword evidence="2 4" id="KW-0863">Zinc-finger</keyword>
<organism evidence="7 8">
    <name type="scientific">Linum tenue</name>
    <dbReference type="NCBI Taxonomy" id="586396"/>
    <lineage>
        <taxon>Eukaryota</taxon>
        <taxon>Viridiplantae</taxon>
        <taxon>Streptophyta</taxon>
        <taxon>Embryophyta</taxon>
        <taxon>Tracheophyta</taxon>
        <taxon>Spermatophyta</taxon>
        <taxon>Magnoliopsida</taxon>
        <taxon>eudicotyledons</taxon>
        <taxon>Gunneridae</taxon>
        <taxon>Pentapetalae</taxon>
        <taxon>rosids</taxon>
        <taxon>fabids</taxon>
        <taxon>Malpighiales</taxon>
        <taxon>Linaceae</taxon>
        <taxon>Linum</taxon>
    </lineage>
</organism>
<dbReference type="GO" id="GO:0016567">
    <property type="term" value="P:protein ubiquitination"/>
    <property type="evidence" value="ECO:0007669"/>
    <property type="project" value="TreeGrafter"/>
</dbReference>
<dbReference type="InterPro" id="IPR013083">
    <property type="entry name" value="Znf_RING/FYVE/PHD"/>
</dbReference>
<feature type="transmembrane region" description="Helical" evidence="5">
    <location>
        <begin position="146"/>
        <end position="165"/>
    </location>
</feature>
<protein>
    <recommendedName>
        <fullName evidence="6">RING-type domain-containing protein</fullName>
    </recommendedName>
</protein>
<keyword evidence="3" id="KW-0862">Zinc</keyword>